<keyword evidence="1" id="KW-0813">Transport</keyword>
<sequence>MSAEPAIYLDGVRFSYARKGPVVLDMDRFEVAAGEKVFLKGASGSGKSTLLGLIAGIMAPTAGRIDVLGRPMSKLSGGRRDSLRAERLGVIFQMFNLLPYLPAGANVMLPARFSPRRNEACKVAGGAEAEARRLMSRLQLDPKQYWSSPPTELSVGQQQRVAAARALIGRPGLVLADEPTSALDADARDAFLSLLIEECAASGAALLFVSHDGSLASKFDRAVDLSELNAARVGT</sequence>
<comment type="caution">
    <text evidence="5">The sequence shown here is derived from an EMBL/GenBank/DDBJ whole genome shotgun (WGS) entry which is preliminary data.</text>
</comment>
<feature type="domain" description="ABC transporter" evidence="4">
    <location>
        <begin position="7"/>
        <end position="235"/>
    </location>
</feature>
<evidence type="ECO:0000256" key="3">
    <source>
        <dbReference type="ARBA" id="ARBA00022840"/>
    </source>
</evidence>
<organism evidence="5 6">
    <name type="scientific">Glycocaulis albus</name>
    <dbReference type="NCBI Taxonomy" id="1382801"/>
    <lineage>
        <taxon>Bacteria</taxon>
        <taxon>Pseudomonadati</taxon>
        <taxon>Pseudomonadota</taxon>
        <taxon>Alphaproteobacteria</taxon>
        <taxon>Maricaulales</taxon>
        <taxon>Maricaulaceae</taxon>
        <taxon>Glycocaulis</taxon>
    </lineage>
</organism>
<keyword evidence="2" id="KW-0547">Nucleotide-binding</keyword>
<dbReference type="RefSeq" id="WP_233351777.1">
    <property type="nucleotide sequence ID" value="NZ_BMFS01000004.1"/>
</dbReference>
<accession>A0ABQ1XMX0</accession>
<evidence type="ECO:0000259" key="4">
    <source>
        <dbReference type="PROSITE" id="PS50893"/>
    </source>
</evidence>
<dbReference type="PROSITE" id="PS50893">
    <property type="entry name" value="ABC_TRANSPORTER_2"/>
    <property type="match status" value="1"/>
</dbReference>
<keyword evidence="3 5" id="KW-0067">ATP-binding</keyword>
<reference evidence="6" key="1">
    <citation type="journal article" date="2019" name="Int. J. Syst. Evol. Microbiol.">
        <title>The Global Catalogue of Microorganisms (GCM) 10K type strain sequencing project: providing services to taxonomists for standard genome sequencing and annotation.</title>
        <authorList>
            <consortium name="The Broad Institute Genomics Platform"/>
            <consortium name="The Broad Institute Genome Sequencing Center for Infectious Disease"/>
            <person name="Wu L."/>
            <person name="Ma J."/>
        </authorList>
    </citation>
    <scope>NUCLEOTIDE SEQUENCE [LARGE SCALE GENOMIC DNA]</scope>
    <source>
        <strain evidence="6">CGMCC 1.12766</strain>
    </source>
</reference>
<keyword evidence="6" id="KW-1185">Reference proteome</keyword>
<gene>
    <name evidence="5" type="ORF">GCM10007420_12450</name>
</gene>
<dbReference type="InterPro" id="IPR003439">
    <property type="entry name" value="ABC_transporter-like_ATP-bd"/>
</dbReference>
<dbReference type="InterPro" id="IPR017911">
    <property type="entry name" value="MacB-like_ATP-bd"/>
</dbReference>
<dbReference type="Gene3D" id="3.40.50.300">
    <property type="entry name" value="P-loop containing nucleotide triphosphate hydrolases"/>
    <property type="match status" value="1"/>
</dbReference>
<dbReference type="InterPro" id="IPR003593">
    <property type="entry name" value="AAA+_ATPase"/>
</dbReference>
<name>A0ABQ1XMX0_9PROT</name>
<dbReference type="CDD" id="cd03255">
    <property type="entry name" value="ABC_MJ0796_LolCDE_FtsE"/>
    <property type="match status" value="1"/>
</dbReference>
<dbReference type="PANTHER" id="PTHR24220">
    <property type="entry name" value="IMPORT ATP-BINDING PROTEIN"/>
    <property type="match status" value="1"/>
</dbReference>
<dbReference type="Pfam" id="PF00005">
    <property type="entry name" value="ABC_tran"/>
    <property type="match status" value="1"/>
</dbReference>
<dbReference type="Proteomes" id="UP000648722">
    <property type="component" value="Unassembled WGS sequence"/>
</dbReference>
<evidence type="ECO:0000313" key="5">
    <source>
        <dbReference type="EMBL" id="GGG98167.1"/>
    </source>
</evidence>
<dbReference type="GO" id="GO:0005524">
    <property type="term" value="F:ATP binding"/>
    <property type="evidence" value="ECO:0007669"/>
    <property type="project" value="UniProtKB-KW"/>
</dbReference>
<protein>
    <submittedName>
        <fullName evidence="5">ABC transporter ATP-binding protein</fullName>
    </submittedName>
</protein>
<dbReference type="InterPro" id="IPR027417">
    <property type="entry name" value="P-loop_NTPase"/>
</dbReference>
<proteinExistence type="predicted"/>
<dbReference type="EMBL" id="BMFS01000004">
    <property type="protein sequence ID" value="GGG98167.1"/>
    <property type="molecule type" value="Genomic_DNA"/>
</dbReference>
<dbReference type="SUPFAM" id="SSF52540">
    <property type="entry name" value="P-loop containing nucleoside triphosphate hydrolases"/>
    <property type="match status" value="1"/>
</dbReference>
<evidence type="ECO:0000256" key="1">
    <source>
        <dbReference type="ARBA" id="ARBA00022448"/>
    </source>
</evidence>
<dbReference type="InterPro" id="IPR015854">
    <property type="entry name" value="ABC_transpr_LolD-like"/>
</dbReference>
<dbReference type="PANTHER" id="PTHR24220:SF611">
    <property type="entry name" value="ATP-BINDING COMPONENT OF ABC TRANSPORTER-RELATED"/>
    <property type="match status" value="1"/>
</dbReference>
<evidence type="ECO:0000256" key="2">
    <source>
        <dbReference type="ARBA" id="ARBA00022741"/>
    </source>
</evidence>
<dbReference type="SMART" id="SM00382">
    <property type="entry name" value="AAA"/>
    <property type="match status" value="1"/>
</dbReference>
<evidence type="ECO:0000313" key="6">
    <source>
        <dbReference type="Proteomes" id="UP000648722"/>
    </source>
</evidence>